<name>A0A3G1QTK4_9ZZZZ</name>
<feature type="transmembrane region" description="Helical" evidence="6">
    <location>
        <begin position="156"/>
        <end position="176"/>
    </location>
</feature>
<reference evidence="8" key="1">
    <citation type="submission" date="2017-04" db="EMBL/GenBank/DDBJ databases">
        <title>Identification of novel phosphatase/phytase genes by screening of metagenomic libraries derived from soil samples.</title>
        <authorList>
            <person name="Castillo Villamizar G.A."/>
            <person name="Nacke H."/>
            <person name="Bohning M."/>
            <person name="Gullans E."/>
            <person name="Keiser K."/>
            <person name="Daniel R."/>
        </authorList>
    </citation>
    <scope>NUCLEOTIDE SEQUENCE</scope>
</reference>
<dbReference type="EMBL" id="KY931680">
    <property type="protein sequence ID" value="AWN00234.1"/>
    <property type="molecule type" value="Genomic_DNA"/>
</dbReference>
<dbReference type="AlphaFoldDB" id="A0A3G1QTK4"/>
<protein>
    <recommendedName>
        <fullName evidence="7">VTT domain-containing protein</fullName>
    </recommendedName>
</protein>
<dbReference type="InterPro" id="IPR051311">
    <property type="entry name" value="DedA_domain"/>
</dbReference>
<accession>A0A3G1QTK4</accession>
<dbReference type="GO" id="GO:0005886">
    <property type="term" value="C:plasma membrane"/>
    <property type="evidence" value="ECO:0007669"/>
    <property type="project" value="UniProtKB-SubCell"/>
</dbReference>
<keyword evidence="5 6" id="KW-0472">Membrane</keyword>
<feature type="transmembrane region" description="Helical" evidence="6">
    <location>
        <begin position="12"/>
        <end position="30"/>
    </location>
</feature>
<keyword evidence="2" id="KW-1003">Cell membrane</keyword>
<evidence type="ECO:0000256" key="6">
    <source>
        <dbReference type="SAM" id="Phobius"/>
    </source>
</evidence>
<organism evidence="8">
    <name type="scientific">uncultured organism</name>
    <dbReference type="NCBI Taxonomy" id="155900"/>
    <lineage>
        <taxon>unclassified sequences</taxon>
        <taxon>environmental samples</taxon>
    </lineage>
</organism>
<sequence>MLKTFFQPLIAWYLAALKTAGYPVIVLLMTMESSFLPLPSEVIIPPAAHLAWSGDGIIFFSFHFTGLPAQIGLIIAGAFGSWLGATIMYWLARMAGRPLILRYGKLVLFPPEKLEKAERWMAHYGAMGVFIARLLPGARQLVGIPAGIARMDYLKFSIFTLLGSTIWCAVLCYVGVKAGQDEKLMHGELHHVALWLGGAMIFLGGLYYFFVHRQMKQKNELRK</sequence>
<evidence type="ECO:0000256" key="3">
    <source>
        <dbReference type="ARBA" id="ARBA00022692"/>
    </source>
</evidence>
<evidence type="ECO:0000259" key="7">
    <source>
        <dbReference type="Pfam" id="PF09335"/>
    </source>
</evidence>
<feature type="transmembrane region" description="Helical" evidence="6">
    <location>
        <begin position="192"/>
        <end position="211"/>
    </location>
</feature>
<evidence type="ECO:0000313" key="8">
    <source>
        <dbReference type="EMBL" id="AWN00234.1"/>
    </source>
</evidence>
<dbReference type="PANTHER" id="PTHR42709:SF6">
    <property type="entry name" value="UNDECAPRENYL PHOSPHATE TRANSPORTER A"/>
    <property type="match status" value="1"/>
</dbReference>
<keyword evidence="3 6" id="KW-0812">Transmembrane</keyword>
<dbReference type="Pfam" id="PF09335">
    <property type="entry name" value="VTT_dom"/>
    <property type="match status" value="1"/>
</dbReference>
<evidence type="ECO:0000256" key="4">
    <source>
        <dbReference type="ARBA" id="ARBA00022989"/>
    </source>
</evidence>
<feature type="domain" description="VTT" evidence="7">
    <location>
        <begin position="69"/>
        <end position="175"/>
    </location>
</feature>
<dbReference type="PANTHER" id="PTHR42709">
    <property type="entry name" value="ALKALINE PHOSPHATASE LIKE PROTEIN"/>
    <property type="match status" value="1"/>
</dbReference>
<feature type="transmembrane region" description="Helical" evidence="6">
    <location>
        <begin position="71"/>
        <end position="92"/>
    </location>
</feature>
<proteinExistence type="predicted"/>
<evidence type="ECO:0000256" key="5">
    <source>
        <dbReference type="ARBA" id="ARBA00023136"/>
    </source>
</evidence>
<comment type="subcellular location">
    <subcellularLocation>
        <location evidence="1">Cell membrane</location>
        <topology evidence="1">Multi-pass membrane protein</topology>
    </subcellularLocation>
</comment>
<keyword evidence="4 6" id="KW-1133">Transmembrane helix</keyword>
<evidence type="ECO:0000256" key="1">
    <source>
        <dbReference type="ARBA" id="ARBA00004651"/>
    </source>
</evidence>
<evidence type="ECO:0000256" key="2">
    <source>
        <dbReference type="ARBA" id="ARBA00022475"/>
    </source>
</evidence>
<dbReference type="InterPro" id="IPR032816">
    <property type="entry name" value="VTT_dom"/>
</dbReference>